<dbReference type="EMBL" id="BGPR01014872">
    <property type="protein sequence ID" value="GBN67088.1"/>
    <property type="molecule type" value="Genomic_DNA"/>
</dbReference>
<sequence>MVTNAKTVKMQYLFALSLERMVPNYERSISEALPGDESSWEQNNRLWWFPKVSSMFTDSTQQWSVTSVCDPPPTLQDRLSTTHHIWMFQSTTPAMLHRVQHEVQAMVFLDVHCIDGEKFEHRRK</sequence>
<accession>A0A4Y2QUR6</accession>
<evidence type="ECO:0000313" key="2">
    <source>
        <dbReference type="Proteomes" id="UP000499080"/>
    </source>
</evidence>
<comment type="caution">
    <text evidence="1">The sequence shown here is derived from an EMBL/GenBank/DDBJ whole genome shotgun (WGS) entry which is preliminary data.</text>
</comment>
<keyword evidence="2" id="KW-1185">Reference proteome</keyword>
<reference evidence="1 2" key="1">
    <citation type="journal article" date="2019" name="Sci. Rep.">
        <title>Orb-weaving spider Araneus ventricosus genome elucidates the spidroin gene catalogue.</title>
        <authorList>
            <person name="Kono N."/>
            <person name="Nakamura H."/>
            <person name="Ohtoshi R."/>
            <person name="Moran D.A.P."/>
            <person name="Shinohara A."/>
            <person name="Yoshida Y."/>
            <person name="Fujiwara M."/>
            <person name="Mori M."/>
            <person name="Tomita M."/>
            <person name="Arakawa K."/>
        </authorList>
    </citation>
    <scope>NUCLEOTIDE SEQUENCE [LARGE SCALE GENOMIC DNA]</scope>
</reference>
<protein>
    <submittedName>
        <fullName evidence="1">Uncharacterized protein</fullName>
    </submittedName>
</protein>
<dbReference type="AlphaFoldDB" id="A0A4Y2QUR6"/>
<evidence type="ECO:0000313" key="1">
    <source>
        <dbReference type="EMBL" id="GBN67088.1"/>
    </source>
</evidence>
<organism evidence="1 2">
    <name type="scientific">Araneus ventricosus</name>
    <name type="common">Orbweaver spider</name>
    <name type="synonym">Epeira ventricosa</name>
    <dbReference type="NCBI Taxonomy" id="182803"/>
    <lineage>
        <taxon>Eukaryota</taxon>
        <taxon>Metazoa</taxon>
        <taxon>Ecdysozoa</taxon>
        <taxon>Arthropoda</taxon>
        <taxon>Chelicerata</taxon>
        <taxon>Arachnida</taxon>
        <taxon>Araneae</taxon>
        <taxon>Araneomorphae</taxon>
        <taxon>Entelegynae</taxon>
        <taxon>Araneoidea</taxon>
        <taxon>Araneidae</taxon>
        <taxon>Araneus</taxon>
    </lineage>
</organism>
<gene>
    <name evidence="1" type="ORF">AVEN_67659_1</name>
</gene>
<name>A0A4Y2QUR6_ARAVE</name>
<proteinExistence type="predicted"/>
<dbReference type="Proteomes" id="UP000499080">
    <property type="component" value="Unassembled WGS sequence"/>
</dbReference>